<evidence type="ECO:0000313" key="1">
    <source>
        <dbReference type="EMBL" id="RDB20880.1"/>
    </source>
</evidence>
<evidence type="ECO:0000313" key="2">
    <source>
        <dbReference type="Proteomes" id="UP000076154"/>
    </source>
</evidence>
<accession>A0A369JI50</accession>
<gene>
    <name evidence="1" type="ORF">Hypma_012070</name>
</gene>
<dbReference type="AlphaFoldDB" id="A0A369JI50"/>
<comment type="caution">
    <text evidence="1">The sequence shown here is derived from an EMBL/GenBank/DDBJ whole genome shotgun (WGS) entry which is preliminary data.</text>
</comment>
<name>A0A369JI50_HYPMA</name>
<keyword evidence="2" id="KW-1185">Reference proteome</keyword>
<dbReference type="EMBL" id="LUEZ02000056">
    <property type="protein sequence ID" value="RDB20880.1"/>
    <property type="molecule type" value="Genomic_DNA"/>
</dbReference>
<reference evidence="1" key="1">
    <citation type="submission" date="2018-04" db="EMBL/GenBank/DDBJ databases">
        <title>Whole genome sequencing of Hypsizygus marmoreus.</title>
        <authorList>
            <person name="Choi I.-G."/>
            <person name="Min B."/>
            <person name="Kim J.-G."/>
            <person name="Kim S."/>
            <person name="Oh Y.-L."/>
            <person name="Kong W.-S."/>
            <person name="Park H."/>
            <person name="Jeong J."/>
            <person name="Song E.-S."/>
        </authorList>
    </citation>
    <scope>NUCLEOTIDE SEQUENCE [LARGE SCALE GENOMIC DNA]</scope>
    <source>
        <strain evidence="1">51987-8</strain>
    </source>
</reference>
<organism evidence="1 2">
    <name type="scientific">Hypsizygus marmoreus</name>
    <name type="common">White beech mushroom</name>
    <name type="synonym">Agaricus marmoreus</name>
    <dbReference type="NCBI Taxonomy" id="39966"/>
    <lineage>
        <taxon>Eukaryota</taxon>
        <taxon>Fungi</taxon>
        <taxon>Dikarya</taxon>
        <taxon>Basidiomycota</taxon>
        <taxon>Agaricomycotina</taxon>
        <taxon>Agaricomycetes</taxon>
        <taxon>Agaricomycetidae</taxon>
        <taxon>Agaricales</taxon>
        <taxon>Tricholomatineae</taxon>
        <taxon>Lyophyllaceae</taxon>
        <taxon>Hypsizygus</taxon>
    </lineage>
</organism>
<sequence length="193" mass="20905">MSSPTSDTITLANLLAFCDLSPDIIGFGSDLTFNLDEKKSAVWFSPVAENYSAAFRLQAVAQTGDWADTKSTLQTMLKEVGLESIVPSSITVIVKRRMSKLASSDGIHCEKAPELGLSLTYPDFNAVMFCSPASYTFALWWPGRALTAVKDLLKAVGDSIRKKTDVNSVRHSHHSCCSAVASPPLLRPHSSHS</sequence>
<protein>
    <submittedName>
        <fullName evidence="1">Uncharacterized protein</fullName>
    </submittedName>
</protein>
<dbReference type="Proteomes" id="UP000076154">
    <property type="component" value="Unassembled WGS sequence"/>
</dbReference>
<proteinExistence type="predicted"/>
<dbReference type="InParanoid" id="A0A369JI50"/>